<name>A0A165NKL2_9BACL</name>
<dbReference type="Pfam" id="PF13419">
    <property type="entry name" value="HAD_2"/>
    <property type="match status" value="1"/>
</dbReference>
<evidence type="ECO:0008006" key="3">
    <source>
        <dbReference type="Google" id="ProtNLM"/>
    </source>
</evidence>
<dbReference type="NCBIfam" id="TIGR01549">
    <property type="entry name" value="HAD-SF-IA-v1"/>
    <property type="match status" value="1"/>
</dbReference>
<dbReference type="InterPro" id="IPR023214">
    <property type="entry name" value="HAD_sf"/>
</dbReference>
<dbReference type="InterPro" id="IPR036412">
    <property type="entry name" value="HAD-like_sf"/>
</dbReference>
<dbReference type="InterPro" id="IPR041492">
    <property type="entry name" value="HAD_2"/>
</dbReference>
<dbReference type="Gene3D" id="1.10.150.240">
    <property type="entry name" value="Putative phosphatase, domain 2"/>
    <property type="match status" value="1"/>
</dbReference>
<comment type="caution">
    <text evidence="1">The sequence shown here is derived from an EMBL/GenBank/DDBJ whole genome shotgun (WGS) entry which is preliminary data.</text>
</comment>
<dbReference type="RefSeq" id="WP_066242350.1">
    <property type="nucleotide sequence ID" value="NZ_LRFC01000023.1"/>
</dbReference>
<dbReference type="SUPFAM" id="SSF56784">
    <property type="entry name" value="HAD-like"/>
    <property type="match status" value="1"/>
</dbReference>
<dbReference type="SFLD" id="SFLDS00003">
    <property type="entry name" value="Haloacid_Dehalogenase"/>
    <property type="match status" value="1"/>
</dbReference>
<dbReference type="SFLD" id="SFLDG01129">
    <property type="entry name" value="C1.5:_HAD__Beta-PGM__Phosphata"/>
    <property type="match status" value="1"/>
</dbReference>
<dbReference type="InterPro" id="IPR023198">
    <property type="entry name" value="PGP-like_dom2"/>
</dbReference>
<dbReference type="PANTHER" id="PTHR47478:SF1">
    <property type="entry name" value="PYRIMIDINE 5'-NUCLEOTIDASE YJJG"/>
    <property type="match status" value="1"/>
</dbReference>
<reference evidence="2" key="1">
    <citation type="submission" date="2016-01" db="EMBL/GenBank/DDBJ databases">
        <title>Draft genome of Chromobacterium sp. F49.</title>
        <authorList>
            <person name="Hong K.W."/>
        </authorList>
    </citation>
    <scope>NUCLEOTIDE SEQUENCE [LARGE SCALE GENOMIC DNA]</scope>
    <source>
        <strain evidence="2">P7IIIA</strain>
    </source>
</reference>
<evidence type="ECO:0000313" key="2">
    <source>
        <dbReference type="Proteomes" id="UP000076567"/>
    </source>
</evidence>
<dbReference type="OrthoDB" id="25198at2"/>
<accession>A0A165NKL2</accession>
<sequence>MQSVKKAAFFFDLDNTMFDYEASFKKASLFAFHTITNNIPENKPLEDKWFVYYKGYCDLYWPLYEKELISRQEYQKRRLLSSFEAIGLRNICAEQVQHYQNVFEKSVPLKAEPFVWIKEIVHQLDQLGIIFGIISNGDSLIQREKIKNLKIHIPETEIYISSELNIAKPDPGIFHLVKNSTNAEVYHYVGDAFELDIVPAVQAGWTAIWWNPLKQPAEVDTYCHFNCSSGSELIEIIKRCIESAGYSLH</sequence>
<organism evidence="1 2">
    <name type="scientific">Fictibacillus phosphorivorans</name>
    <dbReference type="NCBI Taxonomy" id="1221500"/>
    <lineage>
        <taxon>Bacteria</taxon>
        <taxon>Bacillati</taxon>
        <taxon>Bacillota</taxon>
        <taxon>Bacilli</taxon>
        <taxon>Bacillales</taxon>
        <taxon>Fictibacillaceae</taxon>
        <taxon>Fictibacillus</taxon>
    </lineage>
</organism>
<dbReference type="InterPro" id="IPR052550">
    <property type="entry name" value="Pyrimidine_5'-ntase_YjjG"/>
</dbReference>
<keyword evidence="2" id="KW-1185">Reference proteome</keyword>
<proteinExistence type="predicted"/>
<dbReference type="PANTHER" id="PTHR47478">
    <property type="match status" value="1"/>
</dbReference>
<dbReference type="InterPro" id="IPR006439">
    <property type="entry name" value="HAD-SF_hydro_IA"/>
</dbReference>
<dbReference type="AlphaFoldDB" id="A0A165NKL2"/>
<dbReference type="Proteomes" id="UP000076567">
    <property type="component" value="Unassembled WGS sequence"/>
</dbReference>
<protein>
    <recommendedName>
        <fullName evidence="3">HAD family hydrolase</fullName>
    </recommendedName>
</protein>
<evidence type="ECO:0000313" key="1">
    <source>
        <dbReference type="EMBL" id="KZE66422.1"/>
    </source>
</evidence>
<dbReference type="EMBL" id="LRFC01000023">
    <property type="protein sequence ID" value="KZE66422.1"/>
    <property type="molecule type" value="Genomic_DNA"/>
</dbReference>
<gene>
    <name evidence="1" type="ORF">AWM68_08675</name>
</gene>
<dbReference type="Gene3D" id="3.40.50.1000">
    <property type="entry name" value="HAD superfamily/HAD-like"/>
    <property type="match status" value="1"/>
</dbReference>